<keyword evidence="3" id="KW-1185">Reference proteome</keyword>
<protein>
    <submittedName>
        <fullName evidence="2">Uncharacterized protein</fullName>
    </submittedName>
</protein>
<evidence type="ECO:0000256" key="1">
    <source>
        <dbReference type="SAM" id="MobiDB-lite"/>
    </source>
</evidence>
<evidence type="ECO:0000313" key="3">
    <source>
        <dbReference type="Proteomes" id="UP001222325"/>
    </source>
</evidence>
<proteinExistence type="predicted"/>
<organism evidence="2 3">
    <name type="scientific">Mycena belliarum</name>
    <dbReference type="NCBI Taxonomy" id="1033014"/>
    <lineage>
        <taxon>Eukaryota</taxon>
        <taxon>Fungi</taxon>
        <taxon>Dikarya</taxon>
        <taxon>Basidiomycota</taxon>
        <taxon>Agaricomycotina</taxon>
        <taxon>Agaricomycetes</taxon>
        <taxon>Agaricomycetidae</taxon>
        <taxon>Agaricales</taxon>
        <taxon>Marasmiineae</taxon>
        <taxon>Mycenaceae</taxon>
        <taxon>Mycena</taxon>
    </lineage>
</organism>
<feature type="region of interest" description="Disordered" evidence="1">
    <location>
        <begin position="278"/>
        <end position="298"/>
    </location>
</feature>
<reference evidence="2" key="1">
    <citation type="submission" date="2023-03" db="EMBL/GenBank/DDBJ databases">
        <title>Massive genome expansion in bonnet fungi (Mycena s.s.) driven by repeated elements and novel gene families across ecological guilds.</title>
        <authorList>
            <consortium name="Lawrence Berkeley National Laboratory"/>
            <person name="Harder C.B."/>
            <person name="Miyauchi S."/>
            <person name="Viragh M."/>
            <person name="Kuo A."/>
            <person name="Thoen E."/>
            <person name="Andreopoulos B."/>
            <person name="Lu D."/>
            <person name="Skrede I."/>
            <person name="Drula E."/>
            <person name="Henrissat B."/>
            <person name="Morin E."/>
            <person name="Kohler A."/>
            <person name="Barry K."/>
            <person name="LaButti K."/>
            <person name="Morin E."/>
            <person name="Salamov A."/>
            <person name="Lipzen A."/>
            <person name="Mereny Z."/>
            <person name="Hegedus B."/>
            <person name="Baldrian P."/>
            <person name="Stursova M."/>
            <person name="Weitz H."/>
            <person name="Taylor A."/>
            <person name="Grigoriev I.V."/>
            <person name="Nagy L.G."/>
            <person name="Martin F."/>
            <person name="Kauserud H."/>
        </authorList>
    </citation>
    <scope>NUCLEOTIDE SEQUENCE</scope>
    <source>
        <strain evidence="2">CBHHK173m</strain>
    </source>
</reference>
<evidence type="ECO:0000313" key="2">
    <source>
        <dbReference type="EMBL" id="KAJ7093281.1"/>
    </source>
</evidence>
<name>A0AAD6XUA1_9AGAR</name>
<dbReference type="AlphaFoldDB" id="A0AAD6XUA1"/>
<accession>A0AAD6XUA1</accession>
<feature type="region of interest" description="Disordered" evidence="1">
    <location>
        <begin position="164"/>
        <end position="222"/>
    </location>
</feature>
<dbReference type="Proteomes" id="UP001222325">
    <property type="component" value="Unassembled WGS sequence"/>
</dbReference>
<dbReference type="EMBL" id="JARJCN010000016">
    <property type="protein sequence ID" value="KAJ7093281.1"/>
    <property type="molecule type" value="Genomic_DNA"/>
</dbReference>
<comment type="caution">
    <text evidence="2">The sequence shown here is derived from an EMBL/GenBank/DDBJ whole genome shotgun (WGS) entry which is preliminary data.</text>
</comment>
<sequence>MSSPPSDSLLAPSLLVASATTRLHHHVYAESHARRETSAGVDKSRPRVAGLARLRTRNDAMHIPAPARCDLARPSTVGVRAFPPAFDSATHAVRPGALRPCSRRCMLAFTPYPYTYLSSESEAQSEDGVVAGEGEVEADADVPCEEAAVVGAARCALERCRGAGEGRGGATWGCTPLSRRRPSPRAARSSGQHRCAVNAEPDTGAPPPPTTHNTVPRAGRRHTTSAGAELCALRTASVPPAHPCVQFVANAAHAGHCQALPPRAACAQHPVDSWVPLRTRHAGRARNNEKTPKTSWGS</sequence>
<gene>
    <name evidence="2" type="ORF">B0H15DRAFT_947421</name>
</gene>